<dbReference type="EMBL" id="JBFOLJ010000002">
    <property type="protein sequence ID" value="KAL2553208.1"/>
    <property type="molecule type" value="Genomic_DNA"/>
</dbReference>
<reference evidence="3" key="1">
    <citation type="submission" date="2024-07" db="EMBL/GenBank/DDBJ databases">
        <title>Two chromosome-level genome assemblies of Korean endemic species Abeliophyllum distichum and Forsythia ovata (Oleaceae).</title>
        <authorList>
            <person name="Jang H."/>
        </authorList>
    </citation>
    <scope>NUCLEOTIDE SEQUENCE [LARGE SCALE GENOMIC DNA]</scope>
</reference>
<gene>
    <name evidence="2" type="ORF">Fot_06827</name>
</gene>
<dbReference type="AlphaFoldDB" id="A0ABD1WWY4"/>
<proteinExistence type="predicted"/>
<name>A0ABD1WWY4_9LAMI</name>
<organism evidence="2 3">
    <name type="scientific">Forsythia ovata</name>
    <dbReference type="NCBI Taxonomy" id="205694"/>
    <lineage>
        <taxon>Eukaryota</taxon>
        <taxon>Viridiplantae</taxon>
        <taxon>Streptophyta</taxon>
        <taxon>Embryophyta</taxon>
        <taxon>Tracheophyta</taxon>
        <taxon>Spermatophyta</taxon>
        <taxon>Magnoliopsida</taxon>
        <taxon>eudicotyledons</taxon>
        <taxon>Gunneridae</taxon>
        <taxon>Pentapetalae</taxon>
        <taxon>asterids</taxon>
        <taxon>lamiids</taxon>
        <taxon>Lamiales</taxon>
        <taxon>Oleaceae</taxon>
        <taxon>Forsythieae</taxon>
        <taxon>Forsythia</taxon>
    </lineage>
</organism>
<feature type="compositionally biased region" description="Low complexity" evidence="1">
    <location>
        <begin position="25"/>
        <end position="36"/>
    </location>
</feature>
<sequence>MDFTPMINRVRRSTESTISKKRQRSSSQASSRMDSQTKISESTLTNPNVHQCVVNTSQSSFRIPLGDITNVSQTIGTTSSTIINSEIPYNIHTQGPGIKPYKALNILGSGKHTLDNGFITRCSNLTSNTVLDDHSSRGLMEQNSTLNSK</sequence>
<dbReference type="Proteomes" id="UP001604277">
    <property type="component" value="Unassembled WGS sequence"/>
</dbReference>
<evidence type="ECO:0000256" key="1">
    <source>
        <dbReference type="SAM" id="MobiDB-lite"/>
    </source>
</evidence>
<protein>
    <submittedName>
        <fullName evidence="2">Uncharacterized protein</fullName>
    </submittedName>
</protein>
<evidence type="ECO:0000313" key="3">
    <source>
        <dbReference type="Proteomes" id="UP001604277"/>
    </source>
</evidence>
<keyword evidence="3" id="KW-1185">Reference proteome</keyword>
<evidence type="ECO:0000313" key="2">
    <source>
        <dbReference type="EMBL" id="KAL2553208.1"/>
    </source>
</evidence>
<comment type="caution">
    <text evidence="2">The sequence shown here is derived from an EMBL/GenBank/DDBJ whole genome shotgun (WGS) entry which is preliminary data.</text>
</comment>
<accession>A0ABD1WWY4</accession>
<feature type="region of interest" description="Disordered" evidence="1">
    <location>
        <begin position="1"/>
        <end position="43"/>
    </location>
</feature>